<dbReference type="RefSeq" id="WP_187015909.1">
    <property type="nucleotide sequence ID" value="NZ_JACOQI010000021.1"/>
</dbReference>
<dbReference type="Proteomes" id="UP000620327">
    <property type="component" value="Unassembled WGS sequence"/>
</dbReference>
<gene>
    <name evidence="1" type="ORF">H8Z83_15560</name>
</gene>
<organism evidence="1 2">
    <name type="scientific">Dysosmobacter segnis</name>
    <dbReference type="NCBI Taxonomy" id="2763042"/>
    <lineage>
        <taxon>Bacteria</taxon>
        <taxon>Bacillati</taxon>
        <taxon>Bacillota</taxon>
        <taxon>Clostridia</taxon>
        <taxon>Eubacteriales</taxon>
        <taxon>Oscillospiraceae</taxon>
        <taxon>Dysosmobacter</taxon>
    </lineage>
</organism>
<evidence type="ECO:0000313" key="2">
    <source>
        <dbReference type="Proteomes" id="UP000620327"/>
    </source>
</evidence>
<evidence type="ECO:0000313" key="1">
    <source>
        <dbReference type="EMBL" id="MBC5771718.1"/>
    </source>
</evidence>
<comment type="caution">
    <text evidence="1">The sequence shown here is derived from an EMBL/GenBank/DDBJ whole genome shotgun (WGS) entry which is preliminary data.</text>
</comment>
<sequence length="197" mass="21218">MKDDAYSLELLPATLKRLTFTAANAIEENLQYLILLFPYFSGKIRASPIGSYGYLELTETGCAGDGFDIESAIRINKIKITVSGADLSALTFQGAGWSTESSAPGSLALAYTSNEFMPPAKIQEILNGLRFAASADLDSEIVLQVSNTEEGDFAPVGPVRMAFRGGATWVLVEGKALTWGDVEAAAMDWNAFENMKK</sequence>
<keyword evidence="2" id="KW-1185">Reference proteome</keyword>
<dbReference type="EMBL" id="JACOQI010000021">
    <property type="protein sequence ID" value="MBC5771718.1"/>
    <property type="molecule type" value="Genomic_DNA"/>
</dbReference>
<protein>
    <submittedName>
        <fullName evidence="1">Uncharacterized protein</fullName>
    </submittedName>
</protein>
<proteinExistence type="predicted"/>
<accession>A0A923ML44</accession>
<reference evidence="1" key="1">
    <citation type="submission" date="2020-08" db="EMBL/GenBank/DDBJ databases">
        <title>Genome public.</title>
        <authorList>
            <person name="Liu C."/>
            <person name="Sun Q."/>
        </authorList>
    </citation>
    <scope>NUCLEOTIDE SEQUENCE</scope>
    <source>
        <strain evidence="1">BX15</strain>
    </source>
</reference>
<name>A0A923ML44_9FIRM</name>
<dbReference type="AlphaFoldDB" id="A0A923ML44"/>